<dbReference type="PANTHER" id="PTHR30536:SF5">
    <property type="entry name" value="ALTRONATE DEHYDRATASE"/>
    <property type="match status" value="1"/>
</dbReference>
<evidence type="ECO:0000313" key="4">
    <source>
        <dbReference type="Proteomes" id="UP000256695"/>
    </source>
</evidence>
<evidence type="ECO:0000259" key="2">
    <source>
        <dbReference type="SMART" id="SM00858"/>
    </source>
</evidence>
<sequence length="89" mass="9607">MVMQFIKVNEKDNVATALKNCQAGEVLGDVVLLEAIDNGHKFALQDIPNGAPIIKYGEVIGKSSSIIKKGSHVHIHNIEGVRGRGDQQC</sequence>
<protein>
    <submittedName>
        <fullName evidence="3">Altronate hydrolase</fullName>
    </submittedName>
</protein>
<dbReference type="GO" id="GO:0016829">
    <property type="term" value="F:lyase activity"/>
    <property type="evidence" value="ECO:0007669"/>
    <property type="project" value="UniProtKB-KW"/>
</dbReference>
<keyword evidence="3" id="KW-0378">Hydrolase</keyword>
<dbReference type="Gene3D" id="2.30.130.110">
    <property type="match status" value="1"/>
</dbReference>
<evidence type="ECO:0000256" key="1">
    <source>
        <dbReference type="ARBA" id="ARBA00023239"/>
    </source>
</evidence>
<dbReference type="GO" id="GO:0016787">
    <property type="term" value="F:hydrolase activity"/>
    <property type="evidence" value="ECO:0007669"/>
    <property type="project" value="UniProtKB-KW"/>
</dbReference>
<feature type="domain" description="SAF" evidence="2">
    <location>
        <begin position="12"/>
        <end position="79"/>
    </location>
</feature>
<dbReference type="InterPro" id="IPR052172">
    <property type="entry name" value="UxaA_altronate/galactarate_dh"/>
</dbReference>
<evidence type="ECO:0000313" key="3">
    <source>
        <dbReference type="EMBL" id="RDU72668.1"/>
    </source>
</evidence>
<dbReference type="AlphaFoldDB" id="A0A3D8J5D8"/>
<dbReference type="InterPro" id="IPR044144">
    <property type="entry name" value="SAF_UxaA/GarD"/>
</dbReference>
<comment type="caution">
    <text evidence="3">The sequence shown here is derived from an EMBL/GenBank/DDBJ whole genome shotgun (WGS) entry which is preliminary data.</text>
</comment>
<dbReference type="SMART" id="SM00858">
    <property type="entry name" value="SAF"/>
    <property type="match status" value="1"/>
</dbReference>
<gene>
    <name evidence="3" type="ORF">CQA57_06490</name>
</gene>
<dbReference type="InterPro" id="IPR013974">
    <property type="entry name" value="SAF"/>
</dbReference>
<keyword evidence="1" id="KW-0456">Lyase</keyword>
<proteinExistence type="predicted"/>
<dbReference type="Proteomes" id="UP000256695">
    <property type="component" value="Unassembled WGS sequence"/>
</dbReference>
<accession>A0A3D8J5D8</accession>
<keyword evidence="4" id="KW-1185">Reference proteome</keyword>
<dbReference type="CDD" id="cd11613">
    <property type="entry name" value="SAF_AH_GD"/>
    <property type="match status" value="1"/>
</dbReference>
<dbReference type="Pfam" id="PF08666">
    <property type="entry name" value="SAF"/>
    <property type="match status" value="1"/>
</dbReference>
<dbReference type="GO" id="GO:0019698">
    <property type="term" value="P:D-galacturonate catabolic process"/>
    <property type="evidence" value="ECO:0007669"/>
    <property type="project" value="TreeGrafter"/>
</dbReference>
<dbReference type="EMBL" id="NXLX01000017">
    <property type="protein sequence ID" value="RDU72668.1"/>
    <property type="molecule type" value="Genomic_DNA"/>
</dbReference>
<dbReference type="OrthoDB" id="9804574at2"/>
<organism evidence="3 4">
    <name type="scientific">Helicobacter anseris</name>
    <dbReference type="NCBI Taxonomy" id="375926"/>
    <lineage>
        <taxon>Bacteria</taxon>
        <taxon>Pseudomonadati</taxon>
        <taxon>Campylobacterota</taxon>
        <taxon>Epsilonproteobacteria</taxon>
        <taxon>Campylobacterales</taxon>
        <taxon>Helicobacteraceae</taxon>
        <taxon>Helicobacter</taxon>
    </lineage>
</organism>
<dbReference type="PANTHER" id="PTHR30536">
    <property type="entry name" value="ALTRONATE/GALACTARATE DEHYDRATASE"/>
    <property type="match status" value="1"/>
</dbReference>
<name>A0A3D8J5D8_9HELI</name>
<reference evidence="3 4" key="1">
    <citation type="submission" date="2018-04" db="EMBL/GenBank/DDBJ databases">
        <title>Novel Campyloabacter and Helicobacter Species and Strains.</title>
        <authorList>
            <person name="Mannion A.J."/>
            <person name="Shen Z."/>
            <person name="Fox J.G."/>
        </authorList>
    </citation>
    <scope>NUCLEOTIDE SEQUENCE [LARGE SCALE GENOMIC DNA]</scope>
    <source>
        <strain evidence="3 4">MIT 04-9362</strain>
    </source>
</reference>